<reference evidence="9 10" key="1">
    <citation type="submission" date="2017-01" db="EMBL/GenBank/DDBJ databases">
        <title>Novel large sulfur bacteria in the metagenomes of groundwater-fed chemosynthetic microbial mats in the Lake Huron basin.</title>
        <authorList>
            <person name="Sharrar A.M."/>
            <person name="Flood B.E."/>
            <person name="Bailey J.V."/>
            <person name="Jones D.S."/>
            <person name="Biddanda B."/>
            <person name="Ruberg S.A."/>
            <person name="Marcus D.N."/>
            <person name="Dick G.J."/>
        </authorList>
    </citation>
    <scope>NUCLEOTIDE SEQUENCE [LARGE SCALE GENOMIC DNA]</scope>
    <source>
        <strain evidence="9">A8</strain>
    </source>
</reference>
<name>A0A1Y1QQ93_9GAMM</name>
<evidence type="ECO:0000256" key="5">
    <source>
        <dbReference type="ARBA" id="ARBA00023157"/>
    </source>
</evidence>
<dbReference type="PANTHER" id="PTHR45663:SF11">
    <property type="entry name" value="GEO12009P1"/>
    <property type="match status" value="1"/>
</dbReference>
<dbReference type="Pfam" id="PF21352">
    <property type="entry name" value="Zn_ribbon_Thio2"/>
    <property type="match status" value="1"/>
</dbReference>
<sequence length="145" mass="15879">MSDIFNLVCPSCSVTNRIAAARLGDNPKCGKCHSPLFNGHPTELNPETFAKHIVRNDIPVLVDFWAPWCGPCRQMAPAFAQAAAQLEPQVRFAKVDTEAHQTIGAQYNIRSIPTMAMFRGGKEIGRVSGAMSAADIVRWVKSQLL</sequence>
<dbReference type="InterPro" id="IPR013766">
    <property type="entry name" value="Thioredoxin_domain"/>
</dbReference>
<feature type="domain" description="Thioredoxin" evidence="8">
    <location>
        <begin position="21"/>
        <end position="145"/>
    </location>
</feature>
<evidence type="ECO:0000313" key="10">
    <source>
        <dbReference type="Proteomes" id="UP000192491"/>
    </source>
</evidence>
<keyword evidence="4" id="KW-0249">Electron transport</keyword>
<evidence type="ECO:0000256" key="6">
    <source>
        <dbReference type="ARBA" id="ARBA00023284"/>
    </source>
</evidence>
<dbReference type="GO" id="GO:0015035">
    <property type="term" value="F:protein-disulfide reductase activity"/>
    <property type="evidence" value="ECO:0007669"/>
    <property type="project" value="UniProtKB-UniRule"/>
</dbReference>
<dbReference type="EMBL" id="MTEJ01000090">
    <property type="protein sequence ID" value="OQX11320.1"/>
    <property type="molecule type" value="Genomic_DNA"/>
</dbReference>
<dbReference type="PROSITE" id="PS51352">
    <property type="entry name" value="THIOREDOXIN_2"/>
    <property type="match status" value="1"/>
</dbReference>
<dbReference type="SUPFAM" id="SSF52833">
    <property type="entry name" value="Thioredoxin-like"/>
    <property type="match status" value="1"/>
</dbReference>
<evidence type="ECO:0000313" key="9">
    <source>
        <dbReference type="EMBL" id="OQX11320.1"/>
    </source>
</evidence>
<dbReference type="InterPro" id="IPR036249">
    <property type="entry name" value="Thioredoxin-like_sf"/>
</dbReference>
<gene>
    <name evidence="9" type="ORF">BWK73_17940</name>
</gene>
<dbReference type="Pfam" id="PF00085">
    <property type="entry name" value="Thioredoxin"/>
    <property type="match status" value="1"/>
</dbReference>
<evidence type="ECO:0000259" key="8">
    <source>
        <dbReference type="PROSITE" id="PS51352"/>
    </source>
</evidence>
<dbReference type="FunFam" id="3.40.30.10:FF:000001">
    <property type="entry name" value="Thioredoxin"/>
    <property type="match status" value="1"/>
</dbReference>
<dbReference type="InterPro" id="IPR005746">
    <property type="entry name" value="Thioredoxin"/>
</dbReference>
<dbReference type="PRINTS" id="PR00421">
    <property type="entry name" value="THIOREDOXIN"/>
</dbReference>
<accession>A0A1Y1QQ93</accession>
<dbReference type="NCBIfam" id="NF008229">
    <property type="entry name" value="PRK10996.1"/>
    <property type="match status" value="1"/>
</dbReference>
<dbReference type="PROSITE" id="PS00194">
    <property type="entry name" value="THIOREDOXIN_1"/>
    <property type="match status" value="1"/>
</dbReference>
<proteinExistence type="inferred from homology"/>
<dbReference type="PANTHER" id="PTHR45663">
    <property type="entry name" value="GEO12009P1"/>
    <property type="match status" value="1"/>
</dbReference>
<dbReference type="InterPro" id="IPR017937">
    <property type="entry name" value="Thioredoxin_CS"/>
</dbReference>
<dbReference type="GO" id="GO:0005829">
    <property type="term" value="C:cytosol"/>
    <property type="evidence" value="ECO:0007669"/>
    <property type="project" value="TreeGrafter"/>
</dbReference>
<keyword evidence="5" id="KW-1015">Disulfide bond</keyword>
<organism evidence="9 10">
    <name type="scientific">Thiothrix lacustris</name>
    <dbReference type="NCBI Taxonomy" id="525917"/>
    <lineage>
        <taxon>Bacteria</taxon>
        <taxon>Pseudomonadati</taxon>
        <taxon>Pseudomonadota</taxon>
        <taxon>Gammaproteobacteria</taxon>
        <taxon>Thiotrichales</taxon>
        <taxon>Thiotrichaceae</taxon>
        <taxon>Thiothrix</taxon>
    </lineage>
</organism>
<dbReference type="GO" id="GO:0046872">
    <property type="term" value="F:metal ion binding"/>
    <property type="evidence" value="ECO:0007669"/>
    <property type="project" value="UniProtKB-KW"/>
</dbReference>
<dbReference type="CDD" id="cd02947">
    <property type="entry name" value="TRX_family"/>
    <property type="match status" value="1"/>
</dbReference>
<evidence type="ECO:0000256" key="1">
    <source>
        <dbReference type="ARBA" id="ARBA00008987"/>
    </source>
</evidence>
<dbReference type="Gene3D" id="2.30.30.380">
    <property type="entry name" value="Zn-finger domain of Sec23/24"/>
    <property type="match status" value="1"/>
</dbReference>
<evidence type="ECO:0000256" key="2">
    <source>
        <dbReference type="ARBA" id="ARBA00022448"/>
    </source>
</evidence>
<keyword evidence="6" id="KW-0676">Redox-active center</keyword>
<dbReference type="GO" id="GO:0045454">
    <property type="term" value="P:cell redox homeostasis"/>
    <property type="evidence" value="ECO:0007669"/>
    <property type="project" value="TreeGrafter"/>
</dbReference>
<dbReference type="Gene3D" id="3.40.30.10">
    <property type="entry name" value="Glutaredoxin"/>
    <property type="match status" value="1"/>
</dbReference>
<dbReference type="NCBIfam" id="TIGR01068">
    <property type="entry name" value="thioredoxin"/>
    <property type="match status" value="1"/>
</dbReference>
<comment type="similarity">
    <text evidence="1">Belongs to the thioredoxin family.</text>
</comment>
<comment type="caution">
    <text evidence="9">The sequence shown here is derived from an EMBL/GenBank/DDBJ whole genome shotgun (WGS) entry which is preliminary data.</text>
</comment>
<evidence type="ECO:0000256" key="4">
    <source>
        <dbReference type="ARBA" id="ARBA00022982"/>
    </source>
</evidence>
<evidence type="ECO:0000256" key="7">
    <source>
        <dbReference type="NCBIfam" id="TIGR01068"/>
    </source>
</evidence>
<evidence type="ECO:0000256" key="3">
    <source>
        <dbReference type="ARBA" id="ARBA00022723"/>
    </source>
</evidence>
<dbReference type="InterPro" id="IPR049299">
    <property type="entry name" value="Thio2_N"/>
</dbReference>
<keyword evidence="3" id="KW-0479">Metal-binding</keyword>
<protein>
    <recommendedName>
        <fullName evidence="7">Thioredoxin</fullName>
    </recommendedName>
</protein>
<dbReference type="AlphaFoldDB" id="A0A1Y1QQ93"/>
<keyword evidence="2" id="KW-0813">Transport</keyword>
<dbReference type="Proteomes" id="UP000192491">
    <property type="component" value="Unassembled WGS sequence"/>
</dbReference>